<dbReference type="GO" id="GO:1902388">
    <property type="term" value="F:ceramide 1-phosphate transfer activity"/>
    <property type="evidence" value="ECO:0007669"/>
    <property type="project" value="TreeGrafter"/>
</dbReference>
<evidence type="ECO:0000313" key="4">
    <source>
        <dbReference type="Proteomes" id="UP000657918"/>
    </source>
</evidence>
<name>A0A835THL4_9ROSI</name>
<feature type="compositionally biased region" description="Basic and acidic residues" evidence="1">
    <location>
        <begin position="341"/>
        <end position="350"/>
    </location>
</feature>
<accession>A0A835THL4</accession>
<evidence type="ECO:0000256" key="1">
    <source>
        <dbReference type="SAM" id="MobiDB-lite"/>
    </source>
</evidence>
<dbReference type="OrthoDB" id="4206278at2759"/>
<dbReference type="CDD" id="cd00132">
    <property type="entry name" value="CRIB"/>
    <property type="match status" value="1"/>
</dbReference>
<dbReference type="AlphaFoldDB" id="A0A835THL4"/>
<dbReference type="GO" id="GO:0016020">
    <property type="term" value="C:membrane"/>
    <property type="evidence" value="ECO:0007669"/>
    <property type="project" value="TreeGrafter"/>
</dbReference>
<dbReference type="GO" id="GO:0005829">
    <property type="term" value="C:cytosol"/>
    <property type="evidence" value="ECO:0007669"/>
    <property type="project" value="TreeGrafter"/>
</dbReference>
<dbReference type="Pfam" id="PF08718">
    <property type="entry name" value="GLTP"/>
    <property type="match status" value="1"/>
</dbReference>
<proteinExistence type="predicted"/>
<dbReference type="InterPro" id="IPR014830">
    <property type="entry name" value="Glycolipid_transfer_prot_dom"/>
</dbReference>
<organism evidence="3 4">
    <name type="scientific">Salix dunnii</name>
    <dbReference type="NCBI Taxonomy" id="1413687"/>
    <lineage>
        <taxon>Eukaryota</taxon>
        <taxon>Viridiplantae</taxon>
        <taxon>Streptophyta</taxon>
        <taxon>Embryophyta</taxon>
        <taxon>Tracheophyta</taxon>
        <taxon>Spermatophyta</taxon>
        <taxon>Magnoliopsida</taxon>
        <taxon>eudicotyledons</taxon>
        <taxon>Gunneridae</taxon>
        <taxon>Pentapetalae</taxon>
        <taxon>rosids</taxon>
        <taxon>fabids</taxon>
        <taxon>Malpighiales</taxon>
        <taxon>Salicaceae</taxon>
        <taxon>Saliceae</taxon>
        <taxon>Salix</taxon>
    </lineage>
</organism>
<dbReference type="SMART" id="SM00285">
    <property type="entry name" value="PBD"/>
    <property type="match status" value="1"/>
</dbReference>
<dbReference type="GO" id="GO:1902387">
    <property type="term" value="F:ceramide 1-phosphate binding"/>
    <property type="evidence" value="ECO:0007669"/>
    <property type="project" value="TreeGrafter"/>
</dbReference>
<feature type="region of interest" description="Disordered" evidence="1">
    <location>
        <begin position="257"/>
        <end position="465"/>
    </location>
</feature>
<sequence length="465" mass="50714">MEGNVFATALEKMEHVKSPEGEILTRPFLDLCKAVLPVLDNFGPAMGPVKSDIGGNISRLETRYLSSQSEFNYLYRIVQSEIESKKAKSSSSCTNALLWLTRAMDFLSELFGNLMVHPDWSMSQVCADSYGKSLKKWHGWLASSSFSVALKLAPDRKKFMSVVGVKGDDVSDMENFRGSFNLSSTPLLRRLATLQRVTNLAKQMSNNKMKGLLRGLRYISQIFDNDEKEPEMQIGYPTDVKHVAHIGWDGPSVNSPSWMTEFKSPPEYSSAPLSLDQDSKEGGSVKWVSEGSSRKGSRAPNSQAGAPGSPVGSQNSPNRDFPELPKPSRRRSSNGTSAESPSKEKSDKPKQSRRSSRNSTKDLLDSSKTSRNQKDPSVENEQSSDLPEIPKKTRRKKSKDASVGGKDASVGGSTSRSRSRSKALASEGGGESEMISKSCNSGEQGQTRAASPSRDGEKSGFSGIS</sequence>
<dbReference type="Pfam" id="PF00786">
    <property type="entry name" value="PBD"/>
    <property type="match status" value="1"/>
</dbReference>
<keyword evidence="4" id="KW-1185">Reference proteome</keyword>
<feature type="compositionally biased region" description="Polar residues" evidence="1">
    <location>
        <begin position="435"/>
        <end position="450"/>
    </location>
</feature>
<reference evidence="3 4" key="1">
    <citation type="submission" date="2020-10" db="EMBL/GenBank/DDBJ databases">
        <title>Plant Genome Project.</title>
        <authorList>
            <person name="Zhang R.-G."/>
        </authorList>
    </citation>
    <scope>NUCLEOTIDE SEQUENCE [LARGE SCALE GENOMIC DNA]</scope>
    <source>
        <strain evidence="3">FAFU-HL-1</strain>
        <tissue evidence="3">Leaf</tissue>
    </source>
</reference>
<dbReference type="PANTHER" id="PTHR10219:SF96">
    <property type="entry name" value="TRANSFER PROTEIN, PUTATIVE-RELATED"/>
    <property type="match status" value="1"/>
</dbReference>
<gene>
    <name evidence="3" type="ORF">SADUNF_Sadunf02G0029700</name>
</gene>
<protein>
    <recommendedName>
        <fullName evidence="2">CRIB domain-containing protein</fullName>
    </recommendedName>
</protein>
<dbReference type="SUPFAM" id="SSF110004">
    <property type="entry name" value="Glycolipid transfer protein, GLTP"/>
    <property type="match status" value="1"/>
</dbReference>
<dbReference type="InterPro" id="IPR036497">
    <property type="entry name" value="GLTP_sf"/>
</dbReference>
<comment type="caution">
    <text evidence="3">The sequence shown here is derived from an EMBL/GenBank/DDBJ whole genome shotgun (WGS) entry which is preliminary data.</text>
</comment>
<dbReference type="PROSITE" id="PS50108">
    <property type="entry name" value="CRIB"/>
    <property type="match status" value="1"/>
</dbReference>
<dbReference type="EMBL" id="JADGMS010000002">
    <property type="protein sequence ID" value="KAF9686822.1"/>
    <property type="molecule type" value="Genomic_DNA"/>
</dbReference>
<dbReference type="Gene3D" id="1.10.3520.10">
    <property type="entry name" value="Glycolipid transfer protein"/>
    <property type="match status" value="1"/>
</dbReference>
<dbReference type="PANTHER" id="PTHR10219">
    <property type="entry name" value="GLYCOLIPID TRANSFER PROTEIN-RELATED"/>
    <property type="match status" value="1"/>
</dbReference>
<evidence type="ECO:0000259" key="2">
    <source>
        <dbReference type="PROSITE" id="PS50108"/>
    </source>
</evidence>
<evidence type="ECO:0000313" key="3">
    <source>
        <dbReference type="EMBL" id="KAF9686822.1"/>
    </source>
</evidence>
<feature type="domain" description="CRIB" evidence="2">
    <location>
        <begin position="234"/>
        <end position="247"/>
    </location>
</feature>
<dbReference type="Proteomes" id="UP000657918">
    <property type="component" value="Unassembled WGS sequence"/>
</dbReference>
<dbReference type="InterPro" id="IPR000095">
    <property type="entry name" value="CRIB_dom"/>
</dbReference>